<proteinExistence type="predicted"/>
<dbReference type="PANTHER" id="PTHR36220:SF1">
    <property type="entry name" value="GAMMA TUBULIN COMPLEX COMPONENT C-TERMINAL DOMAIN-CONTAINING PROTEIN"/>
    <property type="match status" value="1"/>
</dbReference>
<keyword evidence="5" id="KW-1185">Reference proteome</keyword>
<feature type="domain" description="DUF7619" evidence="3">
    <location>
        <begin position="765"/>
        <end position="900"/>
    </location>
</feature>
<reference evidence="4" key="1">
    <citation type="submission" date="2022-09" db="EMBL/GenBank/DDBJ databases">
        <title>Aureispira anguillicida sp. nov., isolated from Leptocephalus of Japanese eel Anguilla japonica.</title>
        <authorList>
            <person name="Yuasa K."/>
            <person name="Mekata T."/>
            <person name="Ikunari K."/>
        </authorList>
    </citation>
    <scope>NUCLEOTIDE SEQUENCE</scope>
    <source>
        <strain evidence="4">EL160426</strain>
    </source>
</reference>
<evidence type="ECO:0000259" key="2">
    <source>
        <dbReference type="Pfam" id="PF18962"/>
    </source>
</evidence>
<feature type="signal peptide" evidence="1">
    <location>
        <begin position="1"/>
        <end position="23"/>
    </location>
</feature>
<dbReference type="Proteomes" id="UP001060919">
    <property type="component" value="Chromosome"/>
</dbReference>
<dbReference type="InterPro" id="IPR055353">
    <property type="entry name" value="DUF7619"/>
</dbReference>
<evidence type="ECO:0000256" key="1">
    <source>
        <dbReference type="SAM" id="SignalP"/>
    </source>
</evidence>
<feature type="chain" id="PRO_5037792656" evidence="1">
    <location>
        <begin position="24"/>
        <end position="995"/>
    </location>
</feature>
<dbReference type="InterPro" id="IPR026444">
    <property type="entry name" value="Secre_tail"/>
</dbReference>
<protein>
    <submittedName>
        <fullName evidence="4">T9SS type A sorting domain-containing protein</fullName>
    </submittedName>
</protein>
<keyword evidence="1" id="KW-0732">Signal</keyword>
<gene>
    <name evidence="4" type="ORF">AsAng_0022540</name>
</gene>
<dbReference type="AlphaFoldDB" id="A0A915YEA6"/>
<dbReference type="SUPFAM" id="SSF50965">
    <property type="entry name" value="Galactose oxidase, central domain"/>
    <property type="match status" value="1"/>
</dbReference>
<organism evidence="4 5">
    <name type="scientific">Aureispira anguillae</name>
    <dbReference type="NCBI Taxonomy" id="2864201"/>
    <lineage>
        <taxon>Bacteria</taxon>
        <taxon>Pseudomonadati</taxon>
        <taxon>Bacteroidota</taxon>
        <taxon>Saprospiria</taxon>
        <taxon>Saprospirales</taxon>
        <taxon>Saprospiraceae</taxon>
        <taxon>Aureispira</taxon>
    </lineage>
</organism>
<feature type="domain" description="Secretion system C-terminal sorting" evidence="2">
    <location>
        <begin position="924"/>
        <end position="993"/>
    </location>
</feature>
<dbReference type="PANTHER" id="PTHR36220">
    <property type="entry name" value="UNNAMED PRODUCT"/>
    <property type="match status" value="1"/>
</dbReference>
<dbReference type="InterPro" id="IPR047589">
    <property type="entry name" value="DUF11_rpt"/>
</dbReference>
<sequence length="995" mass="106648">MKNKINSIFLGLLVIVMSTSLQAQFPQIGMDIDGEALGDWAGWSVSLSSDGSTFAIGAPNNDGNGFNAGHVQVYGLIGNTWVQMGNDIEGEAVGDWLGKSVSLSSDGTVLAVGGDGNDANGANAGYVRLYEWTGNAWVQLGNDIDGEAAGDLSGYSVSLSADGTIVAIGAYKNDGAGSDAGHVRLYQWTGSAWVQLGNDIDGQSGNDYFGHSVSLSADGTVVAIGAYRGGNFVGGGEVIVYEWTGTIWNQKGYNIFGESGWDWSGFSVSLNADGTVVAIGAPKNTGNGPDAGHVRIYEWAGTSWVQRGNDIDGVGADFSGISASLSADGTLLAVGAHKNNSDAGLVRLYQWTGSAWIQIGNGIAGEAVGDFSGRAISLSADGSALAVGAFYNDVNGMNSGHARIYRIGGLTGIAYKDYNQNCQKDSNEISNLPNQTFIIQPGNITPQTDENGLWFVTHSLTPGIYTITADTTQSNWQVTCPATQTFVVNNLDSFTVAPSFGFISNTPCPAPTISIHAPFLRPGFSDQKVYIKACNDYAGSDKIDSVYVIVELDSLLTVNSASLAYTSLGANRYQIYVADSLYPGECIDFWMSTTLSTHAILGQTLCLNAELYPVASCALDSIPNPYPLGQVSPCLSSWDQSSLDIEATCLGDSVRFVVYNTGAPNHGDMNCFAPLRVYLDGLLISLDSIQLAGGDSAVFTFEGNGQTWRLETNQHPLHPGNSNPSATIENCGTGNWTPGLVNSFPHDDADPFIDIFCGVVRGSYDPNDKTGFPLGAGAMHDILPNQKIEYLIRFQNTGTDTAFNIRILDTLSTDFNIFSVQSGVSSHDYTFKIHDSRVLEWTFMNIMLADSNTNEPLSHGFITFEVEQNPNLPNGTLLENNAGIYFDFNAPIITNTSQHTVNDNIILITSRQKIALEKELNIKLYPNPTSGLLHIEKQNNEKLEVMIINQLGSVLKHKTILRRNDSIDLEELPIGIYFITLSNGKKSLTEKVVKQ</sequence>
<dbReference type="KEGG" id="aup:AsAng_0022540"/>
<accession>A0A915YEA6</accession>
<evidence type="ECO:0000313" key="5">
    <source>
        <dbReference type="Proteomes" id="UP001060919"/>
    </source>
</evidence>
<name>A0A915YEA6_9BACT</name>
<evidence type="ECO:0000259" key="3">
    <source>
        <dbReference type="Pfam" id="PF24595"/>
    </source>
</evidence>
<dbReference type="InterPro" id="IPR011043">
    <property type="entry name" value="Gal_Oxase/kelch_b-propeller"/>
</dbReference>
<dbReference type="Pfam" id="PF24595">
    <property type="entry name" value="DUF7619"/>
    <property type="match status" value="1"/>
</dbReference>
<evidence type="ECO:0000313" key="4">
    <source>
        <dbReference type="EMBL" id="BDS11540.1"/>
    </source>
</evidence>
<dbReference type="RefSeq" id="WP_264792704.1">
    <property type="nucleotide sequence ID" value="NZ_AP026867.1"/>
</dbReference>
<dbReference type="NCBIfam" id="TIGR01451">
    <property type="entry name" value="B_ant_repeat"/>
    <property type="match status" value="1"/>
</dbReference>
<dbReference type="EMBL" id="AP026867">
    <property type="protein sequence ID" value="BDS11540.1"/>
    <property type="molecule type" value="Genomic_DNA"/>
</dbReference>
<dbReference type="Pfam" id="PF18962">
    <property type="entry name" value="Por_Secre_tail"/>
    <property type="match status" value="1"/>
</dbReference>
<dbReference type="NCBIfam" id="TIGR04183">
    <property type="entry name" value="Por_Secre_tail"/>
    <property type="match status" value="1"/>
</dbReference>